<gene>
    <name evidence="6" type="ORF">K0O23_11385</name>
</gene>
<dbReference type="PANTHER" id="PTHR42811">
    <property type="entry name" value="SERINE ACETYLTRANSFERASE"/>
    <property type="match status" value="1"/>
</dbReference>
<comment type="caution">
    <text evidence="6">The sequence shown here is derived from an EMBL/GenBank/DDBJ whole genome shotgun (WGS) entry which is preliminary data.</text>
</comment>
<dbReference type="InterPro" id="IPR011004">
    <property type="entry name" value="Trimer_LpxA-like_sf"/>
</dbReference>
<proteinExistence type="inferred from homology"/>
<dbReference type="EMBL" id="JAHYXK010000008">
    <property type="protein sequence ID" value="MBW7467671.1"/>
    <property type="molecule type" value="Genomic_DNA"/>
</dbReference>
<reference evidence="6 7" key="1">
    <citation type="journal article" date="2016" name="Int. J. Syst. Evol. Microbiol.">
        <title>Pontibacter aydingkolensis sp. nov., isolated from soil of a salt lake.</title>
        <authorList>
            <person name="Osman G."/>
            <person name="Zhang T."/>
            <person name="Lou K."/>
            <person name="Gao Y."/>
            <person name="Chang W."/>
            <person name="Lin Q."/>
            <person name="Yang H.M."/>
            <person name="Huo X.D."/>
            <person name="Wang N."/>
        </authorList>
    </citation>
    <scope>NUCLEOTIDE SEQUENCE [LARGE SCALE GENOMIC DNA]</scope>
    <source>
        <strain evidence="6 7">KACC 19255</strain>
    </source>
</reference>
<evidence type="ECO:0000256" key="3">
    <source>
        <dbReference type="ARBA" id="ARBA00022737"/>
    </source>
</evidence>
<evidence type="ECO:0000256" key="5">
    <source>
        <dbReference type="PIRNR" id="PIRNR000441"/>
    </source>
</evidence>
<dbReference type="Pfam" id="PF00132">
    <property type="entry name" value="Hexapep"/>
    <property type="match status" value="1"/>
</dbReference>
<dbReference type="InterPro" id="IPR045304">
    <property type="entry name" value="LbH_SAT"/>
</dbReference>
<accession>A0ABS7CVE7</accession>
<evidence type="ECO:0000313" key="7">
    <source>
        <dbReference type="Proteomes" id="UP000813018"/>
    </source>
</evidence>
<dbReference type="Gene3D" id="2.160.10.10">
    <property type="entry name" value="Hexapeptide repeat proteins"/>
    <property type="match status" value="1"/>
</dbReference>
<dbReference type="EC" id="2.3.1.30" evidence="5"/>
<sequence length="184" mass="20402">MDIIKADLYRYNKLSGVKGLLRGLMIPGFRYMFLMRLATSHSNRKSIKRIFYKLLLRRYVYKYGIQIPVSAKIGEGFYIGHFGSIVVSENAVIGNNCNIAHSVTIGQTRRGSRKGAPVIGNNVWIGTGSVIVGKITIGNNVLIAPLTYLTIDVPDNCMVMGNPAKIIEKENATEGHINNVLRTF</sequence>
<keyword evidence="7" id="KW-1185">Reference proteome</keyword>
<keyword evidence="3" id="KW-0677">Repeat</keyword>
<protein>
    <recommendedName>
        <fullName evidence="5">Serine acetyltransferase</fullName>
        <ecNumber evidence="5">2.3.1.30</ecNumber>
    </recommendedName>
</protein>
<evidence type="ECO:0000256" key="1">
    <source>
        <dbReference type="ARBA" id="ARBA00007274"/>
    </source>
</evidence>
<dbReference type="SUPFAM" id="SSF51161">
    <property type="entry name" value="Trimeric LpxA-like enzymes"/>
    <property type="match status" value="1"/>
</dbReference>
<name>A0ABS7CVE7_9BACT</name>
<dbReference type="InterPro" id="IPR018357">
    <property type="entry name" value="Hexapep_transf_CS"/>
</dbReference>
<comment type="similarity">
    <text evidence="1 5">Belongs to the transferase hexapeptide repeat family.</text>
</comment>
<keyword evidence="4 5" id="KW-0012">Acyltransferase</keyword>
<dbReference type="CDD" id="cd03354">
    <property type="entry name" value="LbH_SAT"/>
    <property type="match status" value="1"/>
</dbReference>
<dbReference type="PIRSF" id="PIRSF000441">
    <property type="entry name" value="CysE"/>
    <property type="match status" value="1"/>
</dbReference>
<evidence type="ECO:0000313" key="6">
    <source>
        <dbReference type="EMBL" id="MBW7467671.1"/>
    </source>
</evidence>
<comment type="catalytic activity">
    <reaction evidence="5">
        <text>L-serine + acetyl-CoA = O-acetyl-L-serine + CoA</text>
        <dbReference type="Rhea" id="RHEA:24560"/>
        <dbReference type="ChEBI" id="CHEBI:33384"/>
        <dbReference type="ChEBI" id="CHEBI:57287"/>
        <dbReference type="ChEBI" id="CHEBI:57288"/>
        <dbReference type="ChEBI" id="CHEBI:58340"/>
        <dbReference type="EC" id="2.3.1.30"/>
    </reaction>
</comment>
<organism evidence="6 7">
    <name type="scientific">Pontibacter aydingkolensis</name>
    <dbReference type="NCBI Taxonomy" id="1911536"/>
    <lineage>
        <taxon>Bacteria</taxon>
        <taxon>Pseudomonadati</taxon>
        <taxon>Bacteroidota</taxon>
        <taxon>Cytophagia</taxon>
        <taxon>Cytophagales</taxon>
        <taxon>Hymenobacteraceae</taxon>
        <taxon>Pontibacter</taxon>
    </lineage>
</organism>
<evidence type="ECO:0000256" key="2">
    <source>
        <dbReference type="ARBA" id="ARBA00022679"/>
    </source>
</evidence>
<dbReference type="InterPro" id="IPR005881">
    <property type="entry name" value="Ser_O-AcTrfase"/>
</dbReference>
<dbReference type="Proteomes" id="UP000813018">
    <property type="component" value="Unassembled WGS sequence"/>
</dbReference>
<keyword evidence="2 5" id="KW-0808">Transferase</keyword>
<evidence type="ECO:0000256" key="4">
    <source>
        <dbReference type="ARBA" id="ARBA00023315"/>
    </source>
</evidence>
<dbReference type="PROSITE" id="PS00101">
    <property type="entry name" value="HEXAPEP_TRANSFERASES"/>
    <property type="match status" value="1"/>
</dbReference>
<dbReference type="RefSeq" id="WP_219877549.1">
    <property type="nucleotide sequence ID" value="NZ_JAHYXK010000008.1"/>
</dbReference>
<dbReference type="InterPro" id="IPR001451">
    <property type="entry name" value="Hexapep"/>
</dbReference>